<dbReference type="Proteomes" id="UP000648722">
    <property type="component" value="Unassembled WGS sequence"/>
</dbReference>
<dbReference type="Gene3D" id="3.40.50.150">
    <property type="entry name" value="Vaccinia Virus protein VP39"/>
    <property type="match status" value="1"/>
</dbReference>
<evidence type="ECO:0000313" key="2">
    <source>
        <dbReference type="Proteomes" id="UP000648722"/>
    </source>
</evidence>
<gene>
    <name evidence="1" type="ORF">GCM10007420_23990</name>
</gene>
<dbReference type="Pfam" id="PF13489">
    <property type="entry name" value="Methyltransf_23"/>
    <property type="match status" value="1"/>
</dbReference>
<dbReference type="GO" id="GO:0008168">
    <property type="term" value="F:methyltransferase activity"/>
    <property type="evidence" value="ECO:0007669"/>
    <property type="project" value="UniProtKB-KW"/>
</dbReference>
<name>A0ABQ1XYH1_9PROT</name>
<protein>
    <submittedName>
        <fullName evidence="1">2-polyprenyl-3-methyl-5-hydroxy-6-metoxy-1, 4-benzoquinol methylase</fullName>
    </submittedName>
</protein>
<sequence>MTAISCPVCKGSHTEAFLADGPKIYNRCLDCGARYLAPRFRLRAAAERAHYDLHENDVADPGYRRFLSRLSWPLLEKLMPGSLGLDYGCGPGPALAAMMEEAGHCVALYDPFYAPDMSVLKRQYDFVTCTEVAEHFHDPFAEFARLDGLLKPGGWLGIMTCFHTDDTRFEGWHYRKDPTHVVFYREETMRWLANRFGWQCEIPAKDIALMRKP</sequence>
<dbReference type="GO" id="GO:0032259">
    <property type="term" value="P:methylation"/>
    <property type="evidence" value="ECO:0007669"/>
    <property type="project" value="UniProtKB-KW"/>
</dbReference>
<dbReference type="InterPro" id="IPR029063">
    <property type="entry name" value="SAM-dependent_MTases_sf"/>
</dbReference>
<dbReference type="EMBL" id="BMFS01000012">
    <property type="protein sequence ID" value="GGH06606.1"/>
    <property type="molecule type" value="Genomic_DNA"/>
</dbReference>
<comment type="caution">
    <text evidence="1">The sequence shown here is derived from an EMBL/GenBank/DDBJ whole genome shotgun (WGS) entry which is preliminary data.</text>
</comment>
<proteinExistence type="predicted"/>
<dbReference type="RefSeq" id="WP_188452835.1">
    <property type="nucleotide sequence ID" value="NZ_BMFS01000012.1"/>
</dbReference>
<dbReference type="SUPFAM" id="SSF53335">
    <property type="entry name" value="S-adenosyl-L-methionine-dependent methyltransferases"/>
    <property type="match status" value="1"/>
</dbReference>
<keyword evidence="1" id="KW-0808">Transferase</keyword>
<accession>A0ABQ1XYH1</accession>
<reference evidence="2" key="1">
    <citation type="journal article" date="2019" name="Int. J. Syst. Evol. Microbiol.">
        <title>The Global Catalogue of Microorganisms (GCM) 10K type strain sequencing project: providing services to taxonomists for standard genome sequencing and annotation.</title>
        <authorList>
            <consortium name="The Broad Institute Genomics Platform"/>
            <consortium name="The Broad Institute Genome Sequencing Center for Infectious Disease"/>
            <person name="Wu L."/>
            <person name="Ma J."/>
        </authorList>
    </citation>
    <scope>NUCLEOTIDE SEQUENCE [LARGE SCALE GENOMIC DNA]</scope>
    <source>
        <strain evidence="2">CGMCC 1.12766</strain>
    </source>
</reference>
<keyword evidence="2" id="KW-1185">Reference proteome</keyword>
<evidence type="ECO:0000313" key="1">
    <source>
        <dbReference type="EMBL" id="GGH06606.1"/>
    </source>
</evidence>
<keyword evidence="1" id="KW-0489">Methyltransferase</keyword>
<organism evidence="1 2">
    <name type="scientific">Glycocaulis albus</name>
    <dbReference type="NCBI Taxonomy" id="1382801"/>
    <lineage>
        <taxon>Bacteria</taxon>
        <taxon>Pseudomonadati</taxon>
        <taxon>Pseudomonadota</taxon>
        <taxon>Alphaproteobacteria</taxon>
        <taxon>Maricaulales</taxon>
        <taxon>Maricaulaceae</taxon>
        <taxon>Glycocaulis</taxon>
    </lineage>
</organism>